<comment type="caution">
    <text evidence="1">The sequence shown here is derived from an EMBL/GenBank/DDBJ whole genome shotgun (WGS) entry which is preliminary data.</text>
</comment>
<evidence type="ECO:0000313" key="2">
    <source>
        <dbReference type="Proteomes" id="UP001145114"/>
    </source>
</evidence>
<proteinExistence type="predicted"/>
<name>A0ACC1HE30_9FUNG</name>
<dbReference type="EMBL" id="JAMZIH010008106">
    <property type="protein sequence ID" value="KAJ1672604.1"/>
    <property type="molecule type" value="Genomic_DNA"/>
</dbReference>
<keyword evidence="2" id="KW-1185">Reference proteome</keyword>
<dbReference type="Proteomes" id="UP001145114">
    <property type="component" value="Unassembled WGS sequence"/>
</dbReference>
<organism evidence="1 2">
    <name type="scientific">Spiromyces aspiralis</name>
    <dbReference type="NCBI Taxonomy" id="68401"/>
    <lineage>
        <taxon>Eukaryota</taxon>
        <taxon>Fungi</taxon>
        <taxon>Fungi incertae sedis</taxon>
        <taxon>Zoopagomycota</taxon>
        <taxon>Kickxellomycotina</taxon>
        <taxon>Kickxellomycetes</taxon>
        <taxon>Kickxellales</taxon>
        <taxon>Kickxellaceae</taxon>
        <taxon>Spiromyces</taxon>
    </lineage>
</organism>
<protein>
    <submittedName>
        <fullName evidence="1">Uncharacterized protein</fullName>
    </submittedName>
</protein>
<gene>
    <name evidence="1" type="ORF">EV182_006854</name>
</gene>
<sequence>MTAEYRDGELASSLLAGNNAKLDTELDGLFKIAPAKPQEPAPMLAFDVAPPKNEKQATGKPAKSVEAGKKDKGSLKRPRASDEGEDAAEPAGKSKR</sequence>
<evidence type="ECO:0000313" key="1">
    <source>
        <dbReference type="EMBL" id="KAJ1672604.1"/>
    </source>
</evidence>
<reference evidence="1" key="1">
    <citation type="submission" date="2022-06" db="EMBL/GenBank/DDBJ databases">
        <title>Phylogenomic reconstructions and comparative analyses of Kickxellomycotina fungi.</title>
        <authorList>
            <person name="Reynolds N.K."/>
            <person name="Stajich J.E."/>
            <person name="Barry K."/>
            <person name="Grigoriev I.V."/>
            <person name="Crous P."/>
            <person name="Smith M.E."/>
        </authorList>
    </citation>
    <scope>NUCLEOTIDE SEQUENCE</scope>
    <source>
        <strain evidence="1">RSA 2271</strain>
    </source>
</reference>
<feature type="non-terminal residue" evidence="1">
    <location>
        <position position="96"/>
    </location>
</feature>
<accession>A0ACC1HE30</accession>